<dbReference type="RefSeq" id="WP_212520619.1">
    <property type="nucleotide sequence ID" value="NZ_JAGSOH010000087.1"/>
</dbReference>
<comment type="caution">
    <text evidence="1">The sequence shown here is derived from an EMBL/GenBank/DDBJ whole genome shotgun (WGS) entry which is preliminary data.</text>
</comment>
<gene>
    <name evidence="1" type="ORF">KDK95_24475</name>
</gene>
<accession>A0A941IJI1</accession>
<reference evidence="1" key="1">
    <citation type="submission" date="2021-04" db="EMBL/GenBank/DDBJ databases">
        <title>Genome based classification of Actinospica acidithermotolerans sp. nov., an actinobacterium isolated from an Indonesian hot spring.</title>
        <authorList>
            <person name="Kusuma A.B."/>
            <person name="Putra K.E."/>
            <person name="Nafisah S."/>
            <person name="Loh J."/>
            <person name="Nouioui I."/>
            <person name="Goodfellow M."/>
        </authorList>
    </citation>
    <scope>NUCLEOTIDE SEQUENCE</scope>
    <source>
        <strain evidence="1">MGRD01-02</strain>
    </source>
</reference>
<protein>
    <recommendedName>
        <fullName evidence="3">Protein rhiA</fullName>
    </recommendedName>
</protein>
<dbReference type="Proteomes" id="UP000676325">
    <property type="component" value="Unassembled WGS sequence"/>
</dbReference>
<dbReference type="EMBL" id="JAGSOH010000087">
    <property type="protein sequence ID" value="MBR7829484.1"/>
    <property type="molecule type" value="Genomic_DNA"/>
</dbReference>
<organism evidence="1 2">
    <name type="scientific">Actinospica acidithermotolerans</name>
    <dbReference type="NCBI Taxonomy" id="2828514"/>
    <lineage>
        <taxon>Bacteria</taxon>
        <taxon>Bacillati</taxon>
        <taxon>Actinomycetota</taxon>
        <taxon>Actinomycetes</taxon>
        <taxon>Catenulisporales</taxon>
        <taxon>Actinospicaceae</taxon>
        <taxon>Actinospica</taxon>
    </lineage>
</organism>
<evidence type="ECO:0008006" key="3">
    <source>
        <dbReference type="Google" id="ProtNLM"/>
    </source>
</evidence>
<sequence>MTEYTLAVQNNSSNYVDFCVYQTAPDLGLGIAVQTLAWFVEPAYPTTNVVFTWNTSYSFVWSNAGPLSPGVVFYASQAWDADPMNPAMQGAQLTYSAGAYNFQRQPASPDHYAGNLYIDEGGDVPLNDASVGIGMSGSGTCAVDAQPNQHLVFTPHPKYWLVAGKFQRGQVIDVAELSNPVAVEFYGAQTTKSYELTMDNTFQPTLLSA</sequence>
<proteinExistence type="predicted"/>
<dbReference type="AlphaFoldDB" id="A0A941IJI1"/>
<evidence type="ECO:0000313" key="2">
    <source>
        <dbReference type="Proteomes" id="UP000676325"/>
    </source>
</evidence>
<name>A0A941IJI1_9ACTN</name>
<keyword evidence="2" id="KW-1185">Reference proteome</keyword>
<evidence type="ECO:0000313" key="1">
    <source>
        <dbReference type="EMBL" id="MBR7829484.1"/>
    </source>
</evidence>